<evidence type="ECO:0000256" key="3">
    <source>
        <dbReference type="ARBA" id="ARBA00023163"/>
    </source>
</evidence>
<dbReference type="PANTHER" id="PTHR30055">
    <property type="entry name" value="HTH-TYPE TRANSCRIPTIONAL REGULATOR RUTR"/>
    <property type="match status" value="1"/>
</dbReference>
<evidence type="ECO:0000313" key="7">
    <source>
        <dbReference type="Proteomes" id="UP000562984"/>
    </source>
</evidence>
<dbReference type="Pfam" id="PF00440">
    <property type="entry name" value="TetR_N"/>
    <property type="match status" value="1"/>
</dbReference>
<dbReference type="InterPro" id="IPR023772">
    <property type="entry name" value="DNA-bd_HTH_TetR-type_CS"/>
</dbReference>
<dbReference type="GO" id="GO:0003700">
    <property type="term" value="F:DNA-binding transcription factor activity"/>
    <property type="evidence" value="ECO:0007669"/>
    <property type="project" value="TreeGrafter"/>
</dbReference>
<evidence type="ECO:0000259" key="5">
    <source>
        <dbReference type="PROSITE" id="PS50977"/>
    </source>
</evidence>
<dbReference type="SUPFAM" id="SSF46689">
    <property type="entry name" value="Homeodomain-like"/>
    <property type="match status" value="1"/>
</dbReference>
<dbReference type="Proteomes" id="UP000562984">
    <property type="component" value="Unassembled WGS sequence"/>
</dbReference>
<evidence type="ECO:0000256" key="1">
    <source>
        <dbReference type="ARBA" id="ARBA00023015"/>
    </source>
</evidence>
<evidence type="ECO:0000256" key="4">
    <source>
        <dbReference type="PROSITE-ProRule" id="PRU00335"/>
    </source>
</evidence>
<accession>A0A849A933</accession>
<proteinExistence type="predicted"/>
<feature type="domain" description="HTH tetR-type" evidence="5">
    <location>
        <begin position="14"/>
        <end position="74"/>
    </location>
</feature>
<keyword evidence="7" id="KW-1185">Reference proteome</keyword>
<dbReference type="EMBL" id="JABEND010000002">
    <property type="protein sequence ID" value="NNG34990.1"/>
    <property type="molecule type" value="Genomic_DNA"/>
</dbReference>
<keyword evidence="3" id="KW-0804">Transcription</keyword>
<protein>
    <submittedName>
        <fullName evidence="6">TetR/AcrR family transcriptional regulator</fullName>
    </submittedName>
</protein>
<dbReference type="PROSITE" id="PS50977">
    <property type="entry name" value="HTH_TETR_2"/>
    <property type="match status" value="1"/>
</dbReference>
<organism evidence="6 7">
    <name type="scientific">Nakamurella aerolata</name>
    <dbReference type="NCBI Taxonomy" id="1656892"/>
    <lineage>
        <taxon>Bacteria</taxon>
        <taxon>Bacillati</taxon>
        <taxon>Actinomycetota</taxon>
        <taxon>Actinomycetes</taxon>
        <taxon>Nakamurellales</taxon>
        <taxon>Nakamurellaceae</taxon>
        <taxon>Nakamurella</taxon>
    </lineage>
</organism>
<feature type="DNA-binding region" description="H-T-H motif" evidence="4">
    <location>
        <begin position="37"/>
        <end position="56"/>
    </location>
</feature>
<dbReference type="InterPro" id="IPR009057">
    <property type="entry name" value="Homeodomain-like_sf"/>
</dbReference>
<evidence type="ECO:0000256" key="2">
    <source>
        <dbReference type="ARBA" id="ARBA00023125"/>
    </source>
</evidence>
<keyword evidence="2 4" id="KW-0238">DNA-binding</keyword>
<dbReference type="GO" id="GO:0000976">
    <property type="term" value="F:transcription cis-regulatory region binding"/>
    <property type="evidence" value="ECO:0007669"/>
    <property type="project" value="TreeGrafter"/>
</dbReference>
<reference evidence="6 7" key="1">
    <citation type="submission" date="2020-05" db="EMBL/GenBank/DDBJ databases">
        <title>Nakamurella sp. DB0629 isolated from air conditioner.</title>
        <authorList>
            <person name="Kim D.H."/>
            <person name="Kim D.-U."/>
        </authorList>
    </citation>
    <scope>NUCLEOTIDE SEQUENCE [LARGE SCALE GENOMIC DNA]</scope>
    <source>
        <strain evidence="6 7">DB0629</strain>
    </source>
</reference>
<dbReference type="RefSeq" id="WP_171198639.1">
    <property type="nucleotide sequence ID" value="NZ_JABEND010000002.1"/>
</dbReference>
<dbReference type="InterPro" id="IPR001647">
    <property type="entry name" value="HTH_TetR"/>
</dbReference>
<evidence type="ECO:0000313" key="6">
    <source>
        <dbReference type="EMBL" id="NNG34990.1"/>
    </source>
</evidence>
<dbReference type="PROSITE" id="PS01081">
    <property type="entry name" value="HTH_TETR_1"/>
    <property type="match status" value="1"/>
</dbReference>
<dbReference type="AlphaFoldDB" id="A0A849A933"/>
<dbReference type="PANTHER" id="PTHR30055:SF234">
    <property type="entry name" value="HTH-TYPE TRANSCRIPTIONAL REGULATOR BETI"/>
    <property type="match status" value="1"/>
</dbReference>
<dbReference type="Gene3D" id="1.10.357.10">
    <property type="entry name" value="Tetracycline Repressor, domain 2"/>
    <property type="match status" value="1"/>
</dbReference>
<keyword evidence="1" id="KW-0805">Transcription regulation</keyword>
<sequence length="197" mass="21176">MPGDRAHSRSSRHRDTRQEIVAVAMGLFIDQGYEKTSLREIADELGVTKAALYYHFRTKRDIVEAAFQGSAEQVEEIRQWLSEAPPSRRRNKELVERLATLIGGDAGLAMRFGQANPTTMTSEKLGQQQSDQVAALITRLAGEQPTAEQSIKATLAFGALALSGAGPGARVAAGTAAERRAAGSAVALELLDSIIDE</sequence>
<name>A0A849A933_9ACTN</name>
<dbReference type="InterPro" id="IPR050109">
    <property type="entry name" value="HTH-type_TetR-like_transc_reg"/>
</dbReference>
<gene>
    <name evidence="6" type="ORF">HKD39_04530</name>
</gene>
<dbReference type="PRINTS" id="PR00455">
    <property type="entry name" value="HTHTETR"/>
</dbReference>
<comment type="caution">
    <text evidence="6">The sequence shown here is derived from an EMBL/GenBank/DDBJ whole genome shotgun (WGS) entry which is preliminary data.</text>
</comment>